<dbReference type="PANTHER" id="PTHR33710">
    <property type="entry name" value="BNAC02G09200D PROTEIN"/>
    <property type="match status" value="1"/>
</dbReference>
<protein>
    <recommendedName>
        <fullName evidence="1">Endonuclease/exonuclease/phosphatase domain-containing protein</fullName>
    </recommendedName>
</protein>
<feature type="domain" description="Endonuclease/exonuclease/phosphatase" evidence="1">
    <location>
        <begin position="30"/>
        <end position="255"/>
    </location>
</feature>
<sequence>MASMQMESKSVEWSLDTVAPEAQDSDTGCWNTWGLNSTQKQNAVRQWINNNQLEIVGLLESKVNGKNLEKVQTKLTTQRWDFISNTNTCNPPQCRILIRWNPAKNSLAILHSSPQWMTCAATSTSDNTTINITFVYDQNTPAERRVLWDYISANSASFSFEPWLLMGDFNAILSPQYRDGGDSNWYGHSEDFASTIQQSDLIHLPYRGLKLTWHNGQQGSNPIKKKLDWTFCNHNLLQNWSVAYTHFNPRSISDHNAMHTIFTSFQSLRTSGTSTTLETPCSFSTQS</sequence>
<keyword evidence="3" id="KW-1185">Reference proteome</keyword>
<dbReference type="Gene3D" id="3.60.10.10">
    <property type="entry name" value="Endonuclease/exonuclease/phosphatase"/>
    <property type="match status" value="1"/>
</dbReference>
<comment type="caution">
    <text evidence="2">The sequence shown here is derived from an EMBL/GenBank/DDBJ whole genome shotgun (WGS) entry which is preliminary data.</text>
</comment>
<evidence type="ECO:0000313" key="3">
    <source>
        <dbReference type="Proteomes" id="UP001141253"/>
    </source>
</evidence>
<dbReference type="PANTHER" id="PTHR33710:SF71">
    <property type="entry name" value="ENDONUCLEASE_EXONUCLEASE_PHOSPHATASE DOMAIN-CONTAINING PROTEIN"/>
    <property type="match status" value="1"/>
</dbReference>
<name>A0ABQ9A6L2_9ROSI</name>
<reference evidence="2" key="2">
    <citation type="journal article" date="2023" name="Int. J. Mol. Sci.">
        <title>De Novo Assembly and Annotation of 11 Diverse Shrub Willow (Salix) Genomes Reveals Novel Gene Organization in Sex-Linked Regions.</title>
        <authorList>
            <person name="Hyden B."/>
            <person name="Feng K."/>
            <person name="Yates T.B."/>
            <person name="Jawdy S."/>
            <person name="Cereghino C."/>
            <person name="Smart L.B."/>
            <person name="Muchero W."/>
        </authorList>
    </citation>
    <scope>NUCLEOTIDE SEQUENCE</scope>
    <source>
        <tissue evidence="2">Shoot tip</tissue>
    </source>
</reference>
<evidence type="ECO:0000313" key="2">
    <source>
        <dbReference type="EMBL" id="KAJ6327906.1"/>
    </source>
</evidence>
<reference evidence="2" key="1">
    <citation type="submission" date="2022-10" db="EMBL/GenBank/DDBJ databases">
        <authorList>
            <person name="Hyden B.L."/>
            <person name="Feng K."/>
            <person name="Yates T."/>
            <person name="Jawdy S."/>
            <person name="Smart L.B."/>
            <person name="Muchero W."/>
        </authorList>
    </citation>
    <scope>NUCLEOTIDE SEQUENCE</scope>
    <source>
        <tissue evidence="2">Shoot tip</tissue>
    </source>
</reference>
<evidence type="ECO:0000259" key="1">
    <source>
        <dbReference type="Pfam" id="PF03372"/>
    </source>
</evidence>
<dbReference type="SUPFAM" id="SSF56219">
    <property type="entry name" value="DNase I-like"/>
    <property type="match status" value="1"/>
</dbReference>
<dbReference type="InterPro" id="IPR036691">
    <property type="entry name" value="Endo/exonu/phosph_ase_sf"/>
</dbReference>
<dbReference type="InterPro" id="IPR005135">
    <property type="entry name" value="Endo/exonuclease/phosphatase"/>
</dbReference>
<dbReference type="Pfam" id="PF03372">
    <property type="entry name" value="Exo_endo_phos"/>
    <property type="match status" value="1"/>
</dbReference>
<accession>A0ABQ9A6L2</accession>
<proteinExistence type="predicted"/>
<dbReference type="Proteomes" id="UP001141253">
    <property type="component" value="Chromosome 14"/>
</dbReference>
<gene>
    <name evidence="2" type="ORF">OIU77_009727</name>
</gene>
<dbReference type="EMBL" id="JAPFFI010000022">
    <property type="protein sequence ID" value="KAJ6327906.1"/>
    <property type="molecule type" value="Genomic_DNA"/>
</dbReference>
<organism evidence="2 3">
    <name type="scientific">Salix suchowensis</name>
    <dbReference type="NCBI Taxonomy" id="1278906"/>
    <lineage>
        <taxon>Eukaryota</taxon>
        <taxon>Viridiplantae</taxon>
        <taxon>Streptophyta</taxon>
        <taxon>Embryophyta</taxon>
        <taxon>Tracheophyta</taxon>
        <taxon>Spermatophyta</taxon>
        <taxon>Magnoliopsida</taxon>
        <taxon>eudicotyledons</taxon>
        <taxon>Gunneridae</taxon>
        <taxon>Pentapetalae</taxon>
        <taxon>rosids</taxon>
        <taxon>fabids</taxon>
        <taxon>Malpighiales</taxon>
        <taxon>Salicaceae</taxon>
        <taxon>Saliceae</taxon>
        <taxon>Salix</taxon>
    </lineage>
</organism>